<organism evidence="3 4">
    <name type="scientific">Pseudoalteromonas luteoviolacea (strain 2ta16)</name>
    <dbReference type="NCBI Taxonomy" id="1353533"/>
    <lineage>
        <taxon>Bacteria</taxon>
        <taxon>Pseudomonadati</taxon>
        <taxon>Pseudomonadota</taxon>
        <taxon>Gammaproteobacteria</taxon>
        <taxon>Alteromonadales</taxon>
        <taxon>Pseudoalteromonadaceae</taxon>
        <taxon>Pseudoalteromonas</taxon>
    </lineage>
</organism>
<dbReference type="RefSeq" id="WP_023400878.1">
    <property type="nucleotide sequence ID" value="NZ_AUSV01000092.1"/>
</dbReference>
<dbReference type="Pfam" id="PF12975">
    <property type="entry name" value="DUF3859"/>
    <property type="match status" value="1"/>
</dbReference>
<evidence type="ECO:0000259" key="2">
    <source>
        <dbReference type="Pfam" id="PF12975"/>
    </source>
</evidence>
<protein>
    <recommendedName>
        <fullName evidence="2">DUF3859 domain-containing protein</fullName>
    </recommendedName>
</protein>
<keyword evidence="1" id="KW-0732">Signal</keyword>
<dbReference type="InterPro" id="IPR024331">
    <property type="entry name" value="DUF3859"/>
</dbReference>
<feature type="chain" id="PRO_5004718841" description="DUF3859 domain-containing protein" evidence="1">
    <location>
        <begin position="20"/>
        <end position="173"/>
    </location>
</feature>
<dbReference type="Proteomes" id="UP000017820">
    <property type="component" value="Unassembled WGS sequence"/>
</dbReference>
<proteinExistence type="predicted"/>
<name>V4HLS3_PSEL2</name>
<reference evidence="3 4" key="1">
    <citation type="submission" date="2013-07" db="EMBL/GenBank/DDBJ databases">
        <title>Draft genome sequence of Pseudoalteromonas luteoviolacea 2ta16.</title>
        <authorList>
            <person name="Allen E.E."/>
            <person name="Azam F."/>
            <person name="Podell S."/>
        </authorList>
    </citation>
    <scope>NUCLEOTIDE SEQUENCE [LARGE SCALE GENOMIC DNA]</scope>
    <source>
        <strain evidence="3 4">2ta16</strain>
    </source>
</reference>
<comment type="caution">
    <text evidence="3">The sequence shown here is derived from an EMBL/GenBank/DDBJ whole genome shotgun (WGS) entry which is preliminary data.</text>
</comment>
<feature type="signal peptide" evidence="1">
    <location>
        <begin position="1"/>
        <end position="19"/>
    </location>
</feature>
<sequence>MLKALLFCILVLSNFASMAAQSSRSKIESVVFVHSYIEKIGGELIQDEGSLSGVMNVDEQSKTLKERTWIIPNRLGTGFEIGIAFLSIPEHVTNLDVRISYPEMTLPSGEKRSQLNRKVDISGHNGEYIWGFAYYFDYPYEATPGDWYIEIRAKGNLIHSSKFTVVENGKEFE</sequence>
<dbReference type="PATRIC" id="fig|1353533.3.peg.4025"/>
<evidence type="ECO:0000313" key="4">
    <source>
        <dbReference type="Proteomes" id="UP000017820"/>
    </source>
</evidence>
<dbReference type="Gene3D" id="2.60.40.2390">
    <property type="match status" value="1"/>
</dbReference>
<gene>
    <name evidence="3" type="ORF">PL2TA16_05426</name>
</gene>
<dbReference type="GeneID" id="29918068"/>
<accession>V4HLS3</accession>
<dbReference type="AlphaFoldDB" id="V4HLS3"/>
<feature type="domain" description="DUF3859" evidence="2">
    <location>
        <begin position="56"/>
        <end position="165"/>
    </location>
</feature>
<dbReference type="EMBL" id="AUSV01000092">
    <property type="protein sequence ID" value="ESP91785.1"/>
    <property type="molecule type" value="Genomic_DNA"/>
</dbReference>
<evidence type="ECO:0000256" key="1">
    <source>
        <dbReference type="SAM" id="SignalP"/>
    </source>
</evidence>
<evidence type="ECO:0000313" key="3">
    <source>
        <dbReference type="EMBL" id="ESP91785.1"/>
    </source>
</evidence>